<dbReference type="EMBL" id="MT141883">
    <property type="protein sequence ID" value="QJA71577.1"/>
    <property type="molecule type" value="Genomic_DNA"/>
</dbReference>
<accession>A0A6M3JS49</accession>
<organism evidence="1">
    <name type="scientific">viral metagenome</name>
    <dbReference type="NCBI Taxonomy" id="1070528"/>
    <lineage>
        <taxon>unclassified sequences</taxon>
        <taxon>metagenomes</taxon>
        <taxon>organismal metagenomes</taxon>
    </lineage>
</organism>
<dbReference type="AlphaFoldDB" id="A0A6M3JS49"/>
<name>A0A6M3JS49_9ZZZZ</name>
<proteinExistence type="predicted"/>
<sequence length="78" mass="8100">MKWQTCEWCGRTVPPGSAVAVDAELICCGSACAAALADEIDNARPGILDSVPIADLDVGPMPVVVTGQGDYARRWPAA</sequence>
<reference evidence="1" key="1">
    <citation type="submission" date="2020-03" db="EMBL/GenBank/DDBJ databases">
        <title>The deep terrestrial virosphere.</title>
        <authorList>
            <person name="Holmfeldt K."/>
            <person name="Nilsson E."/>
            <person name="Simone D."/>
            <person name="Lopez-Fernandez M."/>
            <person name="Wu X."/>
            <person name="de Brujin I."/>
            <person name="Lundin D."/>
            <person name="Andersson A."/>
            <person name="Bertilsson S."/>
            <person name="Dopson M."/>
        </authorList>
    </citation>
    <scope>NUCLEOTIDE SEQUENCE</scope>
    <source>
        <strain evidence="1">MM415A03136</strain>
    </source>
</reference>
<evidence type="ECO:0000313" key="1">
    <source>
        <dbReference type="EMBL" id="QJA71577.1"/>
    </source>
</evidence>
<protein>
    <submittedName>
        <fullName evidence="1">Uncharacterized protein</fullName>
    </submittedName>
</protein>
<gene>
    <name evidence="1" type="ORF">MM415A03136_0006</name>
</gene>